<evidence type="ECO:0000313" key="3">
    <source>
        <dbReference type="EMBL" id="GFQ94797.1"/>
    </source>
</evidence>
<proteinExistence type="predicted"/>
<organism evidence="4 8">
    <name type="scientific">Trichonephila clavata</name>
    <name type="common">Joro spider</name>
    <name type="synonym">Nephila clavata</name>
    <dbReference type="NCBI Taxonomy" id="2740835"/>
    <lineage>
        <taxon>Eukaryota</taxon>
        <taxon>Metazoa</taxon>
        <taxon>Ecdysozoa</taxon>
        <taxon>Arthropoda</taxon>
        <taxon>Chelicerata</taxon>
        <taxon>Arachnida</taxon>
        <taxon>Araneae</taxon>
        <taxon>Araneomorphae</taxon>
        <taxon>Entelegynae</taxon>
        <taxon>Araneoidea</taxon>
        <taxon>Nephilidae</taxon>
        <taxon>Trichonephila</taxon>
    </lineage>
</organism>
<dbReference type="EMBL" id="BMAO01003231">
    <property type="protein sequence ID" value="GFQ86570.1"/>
    <property type="molecule type" value="Genomic_DNA"/>
</dbReference>
<dbReference type="EMBL" id="BMAO01034220">
    <property type="protein sequence ID" value="GFQ94797.1"/>
    <property type="molecule type" value="Genomic_DNA"/>
</dbReference>
<name>A0A8X6L4V1_TRICU</name>
<dbReference type="EMBL" id="BMAO01035075">
    <property type="protein sequence ID" value="GFR01028.1"/>
    <property type="molecule type" value="Genomic_DNA"/>
</dbReference>
<dbReference type="AlphaFoldDB" id="A0A8X6L4V1"/>
<dbReference type="EMBL" id="BMAO01026095">
    <property type="protein sequence ID" value="GFR06999.1"/>
    <property type="molecule type" value="Genomic_DNA"/>
</dbReference>
<evidence type="ECO:0000313" key="2">
    <source>
        <dbReference type="EMBL" id="GFQ86570.1"/>
    </source>
</evidence>
<evidence type="ECO:0000313" key="6">
    <source>
        <dbReference type="EMBL" id="GFR06999.1"/>
    </source>
</evidence>
<protein>
    <submittedName>
        <fullName evidence="4">Uncharacterized protein</fullName>
    </submittedName>
</protein>
<gene>
    <name evidence="7" type="ORF">TNCT_103511</name>
    <name evidence="5" type="ORF">TNCT_148141</name>
    <name evidence="4" type="ORF">TNCT_319561</name>
    <name evidence="2" type="ORF">TNCT_445381</name>
    <name evidence="6" type="ORF">TNCT_555871</name>
    <name evidence="1" type="ORF">TNCT_568991</name>
    <name evidence="3" type="ORF">TNCT_706971</name>
</gene>
<evidence type="ECO:0000313" key="4">
    <source>
        <dbReference type="EMBL" id="GFQ95571.1"/>
    </source>
</evidence>
<accession>A0A8X6L4V1</accession>
<keyword evidence="8" id="KW-1185">Reference proteome</keyword>
<evidence type="ECO:0000313" key="8">
    <source>
        <dbReference type="Proteomes" id="UP000887116"/>
    </source>
</evidence>
<sequence>MNNFLFLNILEPSTGRLLNVYVYNGQPFYKATEFGALLGYKRPLEMIRTFLPGSRLYFRDLIHPPLHSNLLPIQRNCKMLTQDEASELFFKLGRRTHVRSMVWLQAIVEGKVKLSTNHELNFYFANPTFSCKIPPIFVVDDENGSIIFPEFVERFKQETTEEDAPKSSAILLYYDADGNPDRILYYENDKPENKINFVRCNKER</sequence>
<dbReference type="EMBL" id="BMAO01024473">
    <property type="protein sequence ID" value="GFQ95571.1"/>
    <property type="molecule type" value="Genomic_DNA"/>
</dbReference>
<dbReference type="OrthoDB" id="6455737at2759"/>
<dbReference type="Proteomes" id="UP000887116">
    <property type="component" value="Unassembled WGS sequence"/>
</dbReference>
<comment type="caution">
    <text evidence="4">The sequence shown here is derived from an EMBL/GenBank/DDBJ whole genome shotgun (WGS) entry which is preliminary data.</text>
</comment>
<dbReference type="EMBL" id="BMAO01016938">
    <property type="protein sequence ID" value="GFR12292.1"/>
    <property type="molecule type" value="Genomic_DNA"/>
</dbReference>
<dbReference type="EMBL" id="BMAO01010115">
    <property type="protein sequence ID" value="GFQ64940.1"/>
    <property type="molecule type" value="Genomic_DNA"/>
</dbReference>
<evidence type="ECO:0000313" key="7">
    <source>
        <dbReference type="EMBL" id="GFR12292.1"/>
    </source>
</evidence>
<evidence type="ECO:0000313" key="5">
    <source>
        <dbReference type="EMBL" id="GFR01028.1"/>
    </source>
</evidence>
<reference evidence="4" key="1">
    <citation type="submission" date="2020-07" db="EMBL/GenBank/DDBJ databases">
        <title>Multicomponent nature underlies the extraordinary mechanical properties of spider dragline silk.</title>
        <authorList>
            <person name="Kono N."/>
            <person name="Nakamura H."/>
            <person name="Mori M."/>
            <person name="Yoshida Y."/>
            <person name="Ohtoshi R."/>
            <person name="Malay A.D."/>
            <person name="Moran D.A.P."/>
            <person name="Tomita M."/>
            <person name="Numata K."/>
            <person name="Arakawa K."/>
        </authorList>
    </citation>
    <scope>NUCLEOTIDE SEQUENCE</scope>
</reference>
<evidence type="ECO:0000313" key="1">
    <source>
        <dbReference type="EMBL" id="GFQ64940.1"/>
    </source>
</evidence>